<dbReference type="Proteomes" id="UP001234202">
    <property type="component" value="Unassembled WGS sequence"/>
</dbReference>
<name>A0ACC2XLW8_9TREE</name>
<comment type="caution">
    <text evidence="1">The sequence shown here is derived from an EMBL/GenBank/DDBJ whole genome shotgun (WGS) entry which is preliminary data.</text>
</comment>
<organism evidence="1 2">
    <name type="scientific">Naganishia onofrii</name>
    <dbReference type="NCBI Taxonomy" id="1851511"/>
    <lineage>
        <taxon>Eukaryota</taxon>
        <taxon>Fungi</taxon>
        <taxon>Dikarya</taxon>
        <taxon>Basidiomycota</taxon>
        <taxon>Agaricomycotina</taxon>
        <taxon>Tremellomycetes</taxon>
        <taxon>Filobasidiales</taxon>
        <taxon>Filobasidiaceae</taxon>
        <taxon>Naganishia</taxon>
    </lineage>
</organism>
<dbReference type="EMBL" id="JASBWV010000011">
    <property type="protein sequence ID" value="KAJ9123692.1"/>
    <property type="molecule type" value="Genomic_DNA"/>
</dbReference>
<evidence type="ECO:0000313" key="1">
    <source>
        <dbReference type="EMBL" id="KAJ9123692.1"/>
    </source>
</evidence>
<gene>
    <name evidence="1" type="ORF">QFC24_003463</name>
</gene>
<reference evidence="1" key="1">
    <citation type="submission" date="2023-04" db="EMBL/GenBank/DDBJ databases">
        <title>Draft Genome sequencing of Naganishia species isolated from polar environments using Oxford Nanopore Technology.</title>
        <authorList>
            <person name="Leo P."/>
            <person name="Venkateswaran K."/>
        </authorList>
    </citation>
    <scope>NUCLEOTIDE SEQUENCE</scope>
    <source>
        <strain evidence="1">DBVPG 5303</strain>
    </source>
</reference>
<protein>
    <submittedName>
        <fullName evidence="1">Uncharacterized protein</fullName>
    </submittedName>
</protein>
<accession>A0ACC2XLW8</accession>
<evidence type="ECO:0000313" key="2">
    <source>
        <dbReference type="Proteomes" id="UP001234202"/>
    </source>
</evidence>
<sequence>MVETTQHAASFDQDDPSDRPFAHSRQNSASSIASIAFIPPALPAYLPRSLSHSDDPTRQTEQRHQLGLTEAIALVVGMQVGSGIFSSPGVIVHSTKSVGSSLIVWLVSGLLAWTGASSFAELGCAIPLNGGAQAYLAYARKVVPALSDAPPSVLHSEYINRLIATVVTHEDHPLVPEWSIKTASLLFIIVLGLISLATKGLGPTFGGEQGIFEGASTEVSSYAIALYSGLWAFDGYDQANYVAGQLKSPAKNLPRVIHISMFTVLTLFLAANVAYFIVLPQAIVAQSNTVALDFGTKVLGKAGGVVFSVVVAVSCFGALNGSFYTTARLIQSSAKESFLPKVFTRLSTRNTPDNALALQALLTLFFVIFGGGFRRLVNFFSVASWTFYLLTVSGAADPPYYQRLS</sequence>
<keyword evidence="2" id="KW-1185">Reference proteome</keyword>
<proteinExistence type="predicted"/>